<feature type="region of interest" description="Disordered" evidence="1">
    <location>
        <begin position="1"/>
        <end position="34"/>
    </location>
</feature>
<evidence type="ECO:0000313" key="4">
    <source>
        <dbReference type="Proteomes" id="UP001163798"/>
    </source>
</evidence>
<dbReference type="Pfam" id="PF20415">
    <property type="entry name" value="DUF6699"/>
    <property type="match status" value="1"/>
</dbReference>
<evidence type="ECO:0000313" key="3">
    <source>
        <dbReference type="EMBL" id="KAJ3786223.1"/>
    </source>
</evidence>
<dbReference type="InterPro" id="IPR046522">
    <property type="entry name" value="DUF6699"/>
</dbReference>
<sequence length="499" mass="55271">MSSSETRVTFGRAPGGPSRRFGPLHRSSGPARSIMRRPKIYTRHLALAQANTSFTRAPQDISNTLQHSGRPSTAMKAISPVPHHRVHYVGSRRHGRSNVFAFSPTTTHPIRPSSRHNRHSSTSSSSSKSGRYSSHHHSSSLPGLSTTPQSHNHSHKRRHSDTHSFGSGSTGHGHRSTTAHGSHESEHRKRSSVDSPYPFATTPSQGIRISPRQHSGFVQDNVTSSRSISSPFHHSGSPFNLQGLGYALPSIPYAVHSPPSFTPSPPYNTYTDSAHFPGIADADLWTQSPSFAPPQSERIHLHSELVYGTGHMVQWNMMLDPQTAISAFSDPSSNMAIYSGVPALDPTTKDLLHSPACPGAAKIIIRPRQNNQALAQWMDKWGPLEIYSSSLTFENEITVYEVLHAVYSYFQVRLSNRAADEMVMESKQRILNARAKRIALEGQLADKAEWNRPPKRVDVLALWSAFGGFDVRYDQDGGYNKLDEPGWRVVELELRLRSV</sequence>
<gene>
    <name evidence="3" type="ORF">GGU10DRAFT_177105</name>
</gene>
<comment type="caution">
    <text evidence="3">The sequence shown here is derived from an EMBL/GenBank/DDBJ whole genome shotgun (WGS) entry which is preliminary data.</text>
</comment>
<dbReference type="EMBL" id="MU793320">
    <property type="protein sequence ID" value="KAJ3786223.1"/>
    <property type="molecule type" value="Genomic_DNA"/>
</dbReference>
<evidence type="ECO:0000256" key="1">
    <source>
        <dbReference type="SAM" id="MobiDB-lite"/>
    </source>
</evidence>
<dbReference type="AlphaFoldDB" id="A0AA38KF78"/>
<feature type="compositionally biased region" description="Low complexity" evidence="1">
    <location>
        <begin position="120"/>
        <end position="132"/>
    </location>
</feature>
<proteinExistence type="predicted"/>
<feature type="compositionally biased region" description="Polar residues" evidence="1">
    <location>
        <begin position="141"/>
        <end position="151"/>
    </location>
</feature>
<accession>A0AA38KF78</accession>
<feature type="compositionally biased region" description="Polar residues" evidence="1">
    <location>
        <begin position="201"/>
        <end position="223"/>
    </location>
</feature>
<evidence type="ECO:0000259" key="2">
    <source>
        <dbReference type="Pfam" id="PF20415"/>
    </source>
</evidence>
<feature type="compositionally biased region" description="Low complexity" evidence="1">
    <location>
        <begin position="224"/>
        <end position="234"/>
    </location>
</feature>
<keyword evidence="4" id="KW-1185">Reference proteome</keyword>
<name>A0AA38KF78_9AGAR</name>
<dbReference type="Proteomes" id="UP001163798">
    <property type="component" value="Unassembled WGS sequence"/>
</dbReference>
<feature type="domain" description="DUF6699" evidence="2">
    <location>
        <begin position="314"/>
        <end position="471"/>
    </location>
</feature>
<protein>
    <recommendedName>
        <fullName evidence="2">DUF6699 domain-containing protein</fullName>
    </recommendedName>
</protein>
<reference evidence="3" key="1">
    <citation type="submission" date="2022-08" db="EMBL/GenBank/DDBJ databases">
        <authorList>
            <consortium name="DOE Joint Genome Institute"/>
            <person name="Min B."/>
            <person name="Riley R."/>
            <person name="Sierra-Patev S."/>
            <person name="Naranjo-Ortiz M."/>
            <person name="Looney B."/>
            <person name="Konkel Z."/>
            <person name="Slot J.C."/>
            <person name="Sakamoto Y."/>
            <person name="Steenwyk J.L."/>
            <person name="Rokas A."/>
            <person name="Carro J."/>
            <person name="Camarero S."/>
            <person name="Ferreira P."/>
            <person name="Molpeceres G."/>
            <person name="Ruiz-Duenas F.J."/>
            <person name="Serrano A."/>
            <person name="Henrissat B."/>
            <person name="Drula E."/>
            <person name="Hughes K.W."/>
            <person name="Mata J.L."/>
            <person name="Ishikawa N.K."/>
            <person name="Vargas-Isla R."/>
            <person name="Ushijima S."/>
            <person name="Smith C.A."/>
            <person name="Ahrendt S."/>
            <person name="Andreopoulos W."/>
            <person name="He G."/>
            <person name="Labutti K."/>
            <person name="Lipzen A."/>
            <person name="Ng V."/>
            <person name="Sandor L."/>
            <person name="Barry K."/>
            <person name="Martinez A.T."/>
            <person name="Xiao Y."/>
            <person name="Gibbons J.G."/>
            <person name="Terashima K."/>
            <person name="Hibbett D.S."/>
            <person name="Grigoriev I.V."/>
        </authorList>
    </citation>
    <scope>NUCLEOTIDE SEQUENCE</scope>
    <source>
        <strain evidence="3">TFB10291</strain>
    </source>
</reference>
<feature type="region of interest" description="Disordered" evidence="1">
    <location>
        <begin position="97"/>
        <end position="234"/>
    </location>
</feature>
<organism evidence="3 4">
    <name type="scientific">Lentinula aff. detonsa</name>
    <dbReference type="NCBI Taxonomy" id="2804958"/>
    <lineage>
        <taxon>Eukaryota</taxon>
        <taxon>Fungi</taxon>
        <taxon>Dikarya</taxon>
        <taxon>Basidiomycota</taxon>
        <taxon>Agaricomycotina</taxon>
        <taxon>Agaricomycetes</taxon>
        <taxon>Agaricomycetidae</taxon>
        <taxon>Agaricales</taxon>
        <taxon>Marasmiineae</taxon>
        <taxon>Omphalotaceae</taxon>
        <taxon>Lentinula</taxon>
    </lineage>
</organism>